<feature type="domain" description="WW" evidence="11">
    <location>
        <begin position="415"/>
        <end position="448"/>
    </location>
</feature>
<dbReference type="Pfam" id="PF00168">
    <property type="entry name" value="C2"/>
    <property type="match status" value="1"/>
</dbReference>
<dbReference type="SUPFAM" id="SSF56204">
    <property type="entry name" value="Hect, E3 ligase catalytic domain"/>
    <property type="match status" value="2"/>
</dbReference>
<feature type="domain" description="WW" evidence="11">
    <location>
        <begin position="531"/>
        <end position="564"/>
    </location>
</feature>
<dbReference type="GO" id="GO:0045807">
    <property type="term" value="P:positive regulation of endocytosis"/>
    <property type="evidence" value="ECO:0007669"/>
    <property type="project" value="UniProtKB-ARBA"/>
</dbReference>
<dbReference type="FunFam" id="3.90.1750.10:FF:000026">
    <property type="entry name" value="E3 ubiquitin-protein ligase HACE1"/>
    <property type="match status" value="2"/>
</dbReference>
<evidence type="ECO:0000256" key="1">
    <source>
        <dbReference type="ARBA" id="ARBA00000885"/>
    </source>
</evidence>
<evidence type="ECO:0000259" key="10">
    <source>
        <dbReference type="PROSITE" id="PS50004"/>
    </source>
</evidence>
<dbReference type="GO" id="GO:0031623">
    <property type="term" value="P:receptor internalization"/>
    <property type="evidence" value="ECO:0007669"/>
    <property type="project" value="UniProtKB-ARBA"/>
</dbReference>
<dbReference type="InterPro" id="IPR036020">
    <property type="entry name" value="WW_dom_sf"/>
</dbReference>
<dbReference type="Pfam" id="PF00632">
    <property type="entry name" value="HECT"/>
    <property type="match status" value="2"/>
</dbReference>
<dbReference type="Gene3D" id="3.30.2410.10">
    <property type="entry name" value="Hect, E3 ligase catalytic domain"/>
    <property type="match status" value="2"/>
</dbReference>
<dbReference type="Pfam" id="PF00397">
    <property type="entry name" value="WW"/>
    <property type="match status" value="7"/>
</dbReference>
<dbReference type="EC" id="2.3.2.26" evidence="3"/>
<dbReference type="InterPro" id="IPR001202">
    <property type="entry name" value="WW_dom"/>
</dbReference>
<gene>
    <name evidence="13" type="ORF">HICCMSTLAB_LOCUS511</name>
</gene>
<keyword evidence="4" id="KW-0808">Transferase</keyword>
<feature type="domain" description="HECT" evidence="12">
    <location>
        <begin position="1334"/>
        <end position="1664"/>
    </location>
</feature>
<dbReference type="GO" id="GO:0007219">
    <property type="term" value="P:Notch signaling pathway"/>
    <property type="evidence" value="ECO:0007669"/>
    <property type="project" value="UniProtKB-KW"/>
</dbReference>
<dbReference type="EMBL" id="CAJNRD030001114">
    <property type="protein sequence ID" value="CAG5073589.1"/>
    <property type="molecule type" value="Genomic_DNA"/>
</dbReference>
<comment type="pathway">
    <text evidence="2">Protein modification; protein ubiquitination.</text>
</comment>
<dbReference type="GO" id="GO:0043161">
    <property type="term" value="P:proteasome-mediated ubiquitin-dependent protein catabolic process"/>
    <property type="evidence" value="ECO:0007669"/>
    <property type="project" value="TreeGrafter"/>
</dbReference>
<dbReference type="SUPFAM" id="SSF51045">
    <property type="entry name" value="WW domain"/>
    <property type="match status" value="8"/>
</dbReference>
<evidence type="ECO:0000256" key="5">
    <source>
        <dbReference type="ARBA" id="ARBA00022737"/>
    </source>
</evidence>
<evidence type="ECO:0000259" key="11">
    <source>
        <dbReference type="PROSITE" id="PS50020"/>
    </source>
</evidence>
<keyword evidence="14" id="KW-1185">Reference proteome</keyword>
<dbReference type="GO" id="GO:0016567">
    <property type="term" value="P:protein ubiquitination"/>
    <property type="evidence" value="ECO:0007669"/>
    <property type="project" value="UniProtKB-UniPathway"/>
</dbReference>
<feature type="region of interest" description="Disordered" evidence="9">
    <location>
        <begin position="232"/>
        <end position="264"/>
    </location>
</feature>
<dbReference type="FunFam" id="2.60.40.150:FF:000221">
    <property type="entry name" value="E3 ubiquitin-protein ligase"/>
    <property type="match status" value="1"/>
</dbReference>
<reference evidence="13" key="1">
    <citation type="submission" date="2021-04" db="EMBL/GenBank/DDBJ databases">
        <authorList>
            <person name="Chebbi M.A.C M."/>
        </authorList>
    </citation>
    <scope>NUCLEOTIDE SEQUENCE</scope>
</reference>
<dbReference type="GO" id="GO:0045879">
    <property type="term" value="P:negative regulation of smoothened signaling pathway"/>
    <property type="evidence" value="ECO:0007669"/>
    <property type="project" value="UniProtKB-ARBA"/>
</dbReference>
<dbReference type="GO" id="GO:0061630">
    <property type="term" value="F:ubiquitin protein ligase activity"/>
    <property type="evidence" value="ECO:0007669"/>
    <property type="project" value="UniProtKB-EC"/>
</dbReference>
<feature type="domain" description="WW" evidence="11">
    <location>
        <begin position="1208"/>
        <end position="1241"/>
    </location>
</feature>
<dbReference type="FunFam" id="2.20.70.10:FF:000017">
    <property type="entry name" value="E3 ubiquitin-protein ligase"/>
    <property type="match status" value="1"/>
</dbReference>
<dbReference type="Gene3D" id="3.30.2160.10">
    <property type="entry name" value="Hect, E3 ligase catalytic domain"/>
    <property type="match status" value="2"/>
</dbReference>
<dbReference type="SMART" id="SM00456">
    <property type="entry name" value="WW"/>
    <property type="match status" value="8"/>
</dbReference>
<keyword evidence="5" id="KW-0677">Repeat</keyword>
<feature type="domain" description="WW" evidence="11">
    <location>
        <begin position="1251"/>
        <end position="1284"/>
    </location>
</feature>
<dbReference type="GO" id="GO:0005112">
    <property type="term" value="F:Notch binding"/>
    <property type="evidence" value="ECO:0007669"/>
    <property type="project" value="UniProtKB-ARBA"/>
</dbReference>
<feature type="domain" description="WW" evidence="11">
    <location>
        <begin position="447"/>
        <end position="480"/>
    </location>
</feature>
<dbReference type="FunFam" id="2.20.70.10:FF:000005">
    <property type="entry name" value="E3 ubiquitin-protein ligase"/>
    <property type="match status" value="1"/>
</dbReference>
<comment type="catalytic activity">
    <reaction evidence="1">
        <text>S-ubiquitinyl-[E2 ubiquitin-conjugating enzyme]-L-cysteine + [acceptor protein]-L-lysine = [E2 ubiquitin-conjugating enzyme]-L-cysteine + N(6)-ubiquitinyl-[acceptor protein]-L-lysine.</text>
        <dbReference type="EC" id="2.3.2.26"/>
    </reaction>
</comment>
<keyword evidence="6 8" id="KW-0833">Ubl conjugation pathway</keyword>
<dbReference type="InterPro" id="IPR000008">
    <property type="entry name" value="C2_dom"/>
</dbReference>
<feature type="active site" description="Glycyl thioester intermediate" evidence="8">
    <location>
        <position position="970"/>
    </location>
</feature>
<evidence type="ECO:0000256" key="8">
    <source>
        <dbReference type="PROSITE-ProRule" id="PRU00104"/>
    </source>
</evidence>
<dbReference type="FunFam" id="3.30.2160.10:FF:000003">
    <property type="entry name" value="E3 ubiquitin-protein ligase"/>
    <property type="match status" value="2"/>
</dbReference>
<dbReference type="PROSITE" id="PS01159">
    <property type="entry name" value="WW_DOMAIN_1"/>
    <property type="match status" value="6"/>
</dbReference>
<dbReference type="GO" id="GO:0008586">
    <property type="term" value="P:imaginal disc-derived wing vein morphogenesis"/>
    <property type="evidence" value="ECO:0007669"/>
    <property type="project" value="UniProtKB-ARBA"/>
</dbReference>
<dbReference type="InterPro" id="IPR050409">
    <property type="entry name" value="E3_ubiq-protein_ligase"/>
</dbReference>
<dbReference type="InterPro" id="IPR000569">
    <property type="entry name" value="HECT_dom"/>
</dbReference>
<dbReference type="CDD" id="cd04021">
    <property type="entry name" value="C2_E3_ubiquitin_ligase"/>
    <property type="match status" value="1"/>
</dbReference>
<evidence type="ECO:0000256" key="2">
    <source>
        <dbReference type="ARBA" id="ARBA00004906"/>
    </source>
</evidence>
<evidence type="ECO:0000256" key="6">
    <source>
        <dbReference type="ARBA" id="ARBA00022786"/>
    </source>
</evidence>
<dbReference type="PROSITE" id="PS50020">
    <property type="entry name" value="WW_DOMAIN_2"/>
    <property type="match status" value="8"/>
</dbReference>
<evidence type="ECO:0000256" key="4">
    <source>
        <dbReference type="ARBA" id="ARBA00022679"/>
    </source>
</evidence>
<dbReference type="Gene3D" id="2.60.40.150">
    <property type="entry name" value="C2 domain"/>
    <property type="match status" value="1"/>
</dbReference>
<dbReference type="UniPathway" id="UPA00143"/>
<evidence type="ECO:0000256" key="9">
    <source>
        <dbReference type="SAM" id="MobiDB-lite"/>
    </source>
</evidence>
<evidence type="ECO:0000313" key="13">
    <source>
        <dbReference type="EMBL" id="CAG5073589.1"/>
    </source>
</evidence>
<evidence type="ECO:0000256" key="7">
    <source>
        <dbReference type="ARBA" id="ARBA00022976"/>
    </source>
</evidence>
<keyword evidence="7" id="KW-0914">Notch signaling pathway</keyword>
<accession>A0A8J2H1G4</accession>
<dbReference type="FunFam" id="3.90.1750.10:FF:000079">
    <property type="entry name" value="E3 ubiquitin-protein ligase"/>
    <property type="match status" value="1"/>
</dbReference>
<sequence length="1664" mass="191684">MSSIDLEAAILRSSSFLKPNPYVEFSVDDKSPRKTEVSKATYQPKWNEEFTILVTPYSQLHFRLLDHSTFRKDTMIGEKRISLFQILSHYSGKLENLELTLDLINESKHDSQLAKVGELVTLFDGLKIDMSTVTPPAVIEQMRQPGCTSSIGSHPLAAANSADPANNRSILNGGIRALMRGQGTENTAPTQHRSPYLVYEPSDFGQSVMVNTNGTSRNVMGNAVLSARLPPLAESASSAPRTVVGSIRTSGESSNGSSRSNVAGSRLPKYACDIHTVGLAGAQSDENSAPSSRLSIENSRDDAIDRHSEVTSRDNPTSSFPMLENNRDDNNSTVTITSGGGGGVTGINTASGLRLLAERRNENSQAITSMMVPDVSRQRYDNAPITVLMPNDPITQPAPAEAAAQPIAEVEPAEEPLPPGWDMRYDVYGRRYYVDHNTRSTSWERPQPLPPGWEVRRDPRGRIYYVDHNTRSTTWQRPNTERLQHFQQWQGERQFVVQQGNQRFLYPQAGGQPVVAGPSTSVATDEDDALGPLPAGWERRKQPEGRVYYVNHKNRTTQWEDPRTQGQETGIDEPPLPDGWEIRLTEDGVRYFVDHNTRTTTFQDPRPGAPKGPKGIYRVPRAYERSFRWKLSQFRFLCQTNALPNHIKISVSRQTLFEDSYHQIMNAEAFALRRRLYIIFKGEEGLDYGGVSREWFFLLSHEVLNPMYCLFEYANKSNYSLQINPASYVNPDHLQYFKFIGRFIAMALYHGRFIYSGFTMPFYKRMLNKKLIMKDIESIDPEFYKSLIWIKENNIDECGLELYYSVDFEILGQVIHHELKENGDKIRVVEENKEEYMRLMTEWRMTRGIEEQTKAFLEGFNSVVPLEWLKYFDERELELMLCGMQEIDVDDWQRNSIYRHYTRNSKQVLWFWQFVRTTDNEKRARLLQFVTGTCRVPVGGFAELMGSNGPQRFCIEKVGKDTWLPRSHTCFNRLDLPPYKSYDQMVEKLNYAIEETEGFENNYDDNNSSVTITSGGGGGGVTGINTASGLRLLAERRNENSQAITSMMEPDVSRQQYDNAPITVLMPNDPITQPAPAEAAAQSISEVEPAEEPLPNGWEMRYHVNGRRYYVDHNTSSISWKRPQPLPPGWEVRRDPRGRIYYVDLNTRRTTWQRPNTERLQHFQQWQGERQSVVQQGNQRFLHPQADGQPVVAGPSTSVATDDDDALGPLPAGWERRKQPKGRVYYVNHNNSKLQWEDPRTQGRETGIVEAPLPNGWEMRLTVNGVKYFIDYNTRTTTFQDPRPGASKEPKSIYEKLSQFRSLCRTNALPHYLKITVSRQTLFEDSYQRIMNVESCTLRRKLSIIFEGEEGLDYGGVSREWFFLLSHEVLNPMYCLFEYANKSNYSLQINPASYVNPDHLKYFNFIGRFIAMALFHGRFIYSGFTMPFYKRMLNKKLIMKDIESIDPEFYTSLIWIKENNIDECGLELYYSVDFEILGQIIHHELKENGDKIRVVEKNKEEYMRLMTEWRMTRGIEKQTKAFLEGFDSVVPLKWLKYFDERELELMLCGMQKIDVDDWQRNSIYRHYTRSSKQVLWFWQFVRMTDNEKRARLLQFVTGTCRVPVGGFAELMGNRFCIEKVGKDTWLPRSHTCFNRLDLPPYKSYDQMVEKLNYAIEGTEGFSQK</sequence>
<dbReference type="FunFam" id="3.30.2410.10:FF:000002">
    <property type="entry name" value="E3 ubiquitin-protein ligase HECW2"/>
    <property type="match status" value="2"/>
</dbReference>
<feature type="domain" description="WW" evidence="11">
    <location>
        <begin position="1124"/>
        <end position="1157"/>
    </location>
</feature>
<organism evidence="13 14">
    <name type="scientific">Cotesia congregata</name>
    <name type="common">Parasitoid wasp</name>
    <name type="synonym">Apanteles congregatus</name>
    <dbReference type="NCBI Taxonomy" id="51543"/>
    <lineage>
        <taxon>Eukaryota</taxon>
        <taxon>Metazoa</taxon>
        <taxon>Ecdysozoa</taxon>
        <taxon>Arthropoda</taxon>
        <taxon>Hexapoda</taxon>
        <taxon>Insecta</taxon>
        <taxon>Pterygota</taxon>
        <taxon>Neoptera</taxon>
        <taxon>Endopterygota</taxon>
        <taxon>Hymenoptera</taxon>
        <taxon>Apocrita</taxon>
        <taxon>Ichneumonoidea</taxon>
        <taxon>Braconidae</taxon>
        <taxon>Microgastrinae</taxon>
        <taxon>Cotesia</taxon>
    </lineage>
</organism>
<proteinExistence type="predicted"/>
<dbReference type="CDD" id="cd00078">
    <property type="entry name" value="HECTc"/>
    <property type="match status" value="2"/>
</dbReference>
<dbReference type="OrthoDB" id="423283at2759"/>
<feature type="domain" description="C2" evidence="10">
    <location>
        <begin position="1"/>
        <end position="97"/>
    </location>
</feature>
<dbReference type="Proteomes" id="UP000786811">
    <property type="component" value="Unassembled WGS sequence"/>
</dbReference>
<dbReference type="InterPro" id="IPR035892">
    <property type="entry name" value="C2_domain_sf"/>
</dbReference>
<comment type="caution">
    <text evidence="13">The sequence shown here is derived from an EMBL/GenBank/DDBJ whole genome shotgun (WGS) entry which is preliminary data.</text>
</comment>
<feature type="region of interest" description="Disordered" evidence="9">
    <location>
        <begin position="515"/>
        <end position="538"/>
    </location>
</feature>
<protein>
    <recommendedName>
        <fullName evidence="3">HECT-type E3 ubiquitin transferase</fullName>
        <ecNumber evidence="3">2.3.2.26</ecNumber>
    </recommendedName>
</protein>
<dbReference type="PROSITE" id="PS50237">
    <property type="entry name" value="HECT"/>
    <property type="match status" value="2"/>
</dbReference>
<dbReference type="PANTHER" id="PTHR11254">
    <property type="entry name" value="HECT DOMAIN UBIQUITIN-PROTEIN LIGASE"/>
    <property type="match status" value="1"/>
</dbReference>
<dbReference type="CDD" id="cd00201">
    <property type="entry name" value="WW"/>
    <property type="match status" value="8"/>
</dbReference>
<dbReference type="SMART" id="SM00119">
    <property type="entry name" value="HECTc"/>
    <property type="match status" value="2"/>
</dbReference>
<evidence type="ECO:0000259" key="12">
    <source>
        <dbReference type="PROSITE" id="PS50237"/>
    </source>
</evidence>
<dbReference type="GO" id="GO:0005737">
    <property type="term" value="C:cytoplasm"/>
    <property type="evidence" value="ECO:0007669"/>
    <property type="project" value="UniProtKB-ARBA"/>
</dbReference>
<dbReference type="PANTHER" id="PTHR11254:SF429">
    <property type="entry name" value="E3 UBIQUITIN-PROTEIN LIGASE SU(DX)"/>
    <property type="match status" value="1"/>
</dbReference>
<feature type="compositionally biased region" description="Low complexity" evidence="9">
    <location>
        <begin position="246"/>
        <end position="264"/>
    </location>
</feature>
<feature type="region of interest" description="Disordered" evidence="9">
    <location>
        <begin position="1185"/>
        <end position="1212"/>
    </location>
</feature>
<dbReference type="SMART" id="SM00239">
    <property type="entry name" value="C2"/>
    <property type="match status" value="1"/>
</dbReference>
<dbReference type="PROSITE" id="PS50004">
    <property type="entry name" value="C2"/>
    <property type="match status" value="1"/>
</dbReference>
<dbReference type="GO" id="GO:0045746">
    <property type="term" value="P:negative regulation of Notch signaling pathway"/>
    <property type="evidence" value="ECO:0007669"/>
    <property type="project" value="UniProtKB-ARBA"/>
</dbReference>
<dbReference type="Gene3D" id="3.90.1750.10">
    <property type="entry name" value="Hect, E3 ligase catalytic domains"/>
    <property type="match status" value="2"/>
</dbReference>
<feature type="domain" description="WW" evidence="11">
    <location>
        <begin position="1092"/>
        <end position="1125"/>
    </location>
</feature>
<evidence type="ECO:0000313" key="14">
    <source>
        <dbReference type="Proteomes" id="UP000786811"/>
    </source>
</evidence>
<feature type="active site" description="Glycyl thioester intermediate" evidence="8">
    <location>
        <position position="1632"/>
    </location>
</feature>
<evidence type="ECO:0000256" key="3">
    <source>
        <dbReference type="ARBA" id="ARBA00012485"/>
    </source>
</evidence>
<feature type="region of interest" description="Disordered" evidence="9">
    <location>
        <begin position="281"/>
        <end position="340"/>
    </location>
</feature>
<feature type="compositionally biased region" description="Basic and acidic residues" evidence="9">
    <location>
        <begin position="298"/>
        <end position="312"/>
    </location>
</feature>
<dbReference type="InterPro" id="IPR035983">
    <property type="entry name" value="Hect_E3_ubiquitin_ligase"/>
</dbReference>
<feature type="compositionally biased region" description="Polar residues" evidence="9">
    <location>
        <begin position="284"/>
        <end position="297"/>
    </location>
</feature>
<dbReference type="Gene3D" id="2.20.70.10">
    <property type="match status" value="6"/>
</dbReference>
<feature type="domain" description="WW" evidence="11">
    <location>
        <begin position="574"/>
        <end position="607"/>
    </location>
</feature>
<dbReference type="FunFam" id="3.90.1750.10:FF:000002">
    <property type="entry name" value="E3 ubiquitin-protein ligase"/>
    <property type="match status" value="1"/>
</dbReference>
<feature type="domain" description="HECT" evidence="12">
    <location>
        <begin position="668"/>
        <end position="1002"/>
    </location>
</feature>
<dbReference type="SUPFAM" id="SSF49562">
    <property type="entry name" value="C2 domain (Calcium/lipid-binding domain, CaLB)"/>
    <property type="match status" value="1"/>
</dbReference>
<name>A0A8J2H1G4_COTCN</name>